<comment type="caution">
    <text evidence="2">The sequence shown here is derived from an EMBL/GenBank/DDBJ whole genome shotgun (WGS) entry which is preliminary data.</text>
</comment>
<dbReference type="GO" id="GO:0006259">
    <property type="term" value="P:DNA metabolic process"/>
    <property type="evidence" value="ECO:0007669"/>
    <property type="project" value="InterPro"/>
</dbReference>
<proteinExistence type="predicted"/>
<dbReference type="EMBL" id="WITJ01000007">
    <property type="protein sequence ID" value="MQW39575.1"/>
    <property type="molecule type" value="Genomic_DNA"/>
</dbReference>
<name>A0A7X1Z837_9LACT</name>
<reference evidence="2 3" key="1">
    <citation type="submission" date="2019-10" db="EMBL/GenBank/DDBJ databases">
        <authorList>
            <person name="Dong K."/>
        </authorList>
    </citation>
    <scope>NUCLEOTIDE SEQUENCE [LARGE SCALE GENOMIC DNA]</scope>
    <source>
        <strain evidence="2 3">DSM 28960</strain>
    </source>
</reference>
<dbReference type="OrthoDB" id="1045432at2"/>
<protein>
    <submittedName>
        <fullName evidence="2">Recombinase RecT</fullName>
    </submittedName>
</protein>
<feature type="region of interest" description="Disordered" evidence="1">
    <location>
        <begin position="238"/>
        <end position="298"/>
    </location>
</feature>
<accession>A0A7X1Z837</accession>
<dbReference type="GO" id="GO:0003677">
    <property type="term" value="F:DNA binding"/>
    <property type="evidence" value="ECO:0007669"/>
    <property type="project" value="InterPro"/>
</dbReference>
<dbReference type="NCBIfam" id="TIGR00616">
    <property type="entry name" value="rect"/>
    <property type="match status" value="1"/>
</dbReference>
<dbReference type="Proteomes" id="UP000439550">
    <property type="component" value="Unassembled WGS sequence"/>
</dbReference>
<sequence>MTNQITIQNNPESTEPKKQNVNNFMKSEAVQHRFKEVLGKKANGFISSLLTIVSNNNLLKEADPNSIMTAAMKAAALDLPIEPSLGFAYVVPYNRSEKVGNQWIKHKEAQFQIGYKGLIQLALRSGQLKNINSGIVYEEQFVSYDPLFEELEIDFTKPQGTEVKGYFASVKLINGFEKVTFWTKEQVINHGKRFSKSYGNGPWKTDFDAMAQKTVMKAMISKYVPLSQEMQMGIIADNQDEDMTRPPTDVTESEPLISIEDSIPEEQNAIEGPDAQTQETTERKGEEVIEELFPVGKS</sequence>
<evidence type="ECO:0000313" key="3">
    <source>
        <dbReference type="Proteomes" id="UP000439550"/>
    </source>
</evidence>
<dbReference type="RefSeq" id="WP_153496241.1">
    <property type="nucleotide sequence ID" value="NZ_CBCRWP010000027.1"/>
</dbReference>
<keyword evidence="3" id="KW-1185">Reference proteome</keyword>
<dbReference type="Pfam" id="PF03837">
    <property type="entry name" value="RecT"/>
    <property type="match status" value="1"/>
</dbReference>
<gene>
    <name evidence="2" type="ORF">GHI93_06455</name>
</gene>
<evidence type="ECO:0000256" key="1">
    <source>
        <dbReference type="SAM" id="MobiDB-lite"/>
    </source>
</evidence>
<evidence type="ECO:0000313" key="2">
    <source>
        <dbReference type="EMBL" id="MQW39575.1"/>
    </source>
</evidence>
<dbReference type="AlphaFoldDB" id="A0A7X1Z837"/>
<organism evidence="2 3">
    <name type="scientific">Lactococcus hircilactis</name>
    <dbReference type="NCBI Taxonomy" id="1494462"/>
    <lineage>
        <taxon>Bacteria</taxon>
        <taxon>Bacillati</taxon>
        <taxon>Bacillota</taxon>
        <taxon>Bacilli</taxon>
        <taxon>Lactobacillales</taxon>
        <taxon>Streptococcaceae</taxon>
        <taxon>Lactococcus</taxon>
    </lineage>
</organism>
<dbReference type="InterPro" id="IPR018330">
    <property type="entry name" value="RecT_fam"/>
</dbReference>
<dbReference type="InterPro" id="IPR004590">
    <property type="entry name" value="ssDNA_annealing_RecT"/>
</dbReference>